<evidence type="ECO:0000313" key="3">
    <source>
        <dbReference type="EMBL" id="EIM21116.1"/>
    </source>
</evidence>
<accession>I4YAX4</accession>
<sequence length="112" mass="12869">MAKSLRSRVKKAHRSAKRTREDSDYHIKDQARLARLNSRLTSTAPAEEATKDNRPEFADDLKDFEKEEKEESMEEDAKKVSTSGRDLGRHRKRQQAKRGAGFNGRKGGNRKK</sequence>
<dbReference type="Pfam" id="PF10338">
    <property type="entry name" value="YBL028C_N"/>
    <property type="match status" value="1"/>
</dbReference>
<dbReference type="InParanoid" id="I4YAX4"/>
<organism evidence="3 4">
    <name type="scientific">Wallemia mellicola (strain ATCC MYA-4683 / CBS 633.66)</name>
    <name type="common">Wallemia sebi (CBS 633.66)</name>
    <dbReference type="NCBI Taxonomy" id="671144"/>
    <lineage>
        <taxon>Eukaryota</taxon>
        <taxon>Fungi</taxon>
        <taxon>Dikarya</taxon>
        <taxon>Basidiomycota</taxon>
        <taxon>Wallemiomycotina</taxon>
        <taxon>Wallemiomycetes</taxon>
        <taxon>Wallemiales</taxon>
        <taxon>Wallemiaceae</taxon>
        <taxon>Wallemia</taxon>
    </lineage>
</organism>
<dbReference type="InterPro" id="IPR019434">
    <property type="entry name" value="DUF2423"/>
</dbReference>
<dbReference type="HOGENOM" id="CLU_2147808_0_0_1"/>
<dbReference type="OMA" id="RTDKEEW"/>
<proteinExistence type="predicted"/>
<name>I4YAX4_WALMC</name>
<evidence type="ECO:0000313" key="4">
    <source>
        <dbReference type="Proteomes" id="UP000005242"/>
    </source>
</evidence>
<dbReference type="RefSeq" id="XP_006958793.1">
    <property type="nucleotide sequence ID" value="XM_006958731.1"/>
</dbReference>
<dbReference type="KEGG" id="wse:WALSEDRAFT_69270"/>
<feature type="domain" description="DUF2423" evidence="2">
    <location>
        <begin position="1"/>
        <end position="44"/>
    </location>
</feature>
<dbReference type="GeneID" id="18475560"/>
<feature type="region of interest" description="Disordered" evidence="1">
    <location>
        <begin position="1"/>
        <end position="112"/>
    </location>
</feature>
<keyword evidence="4" id="KW-1185">Reference proteome</keyword>
<protein>
    <recommendedName>
        <fullName evidence="2">DUF2423 domain-containing protein</fullName>
    </recommendedName>
</protein>
<feature type="compositionally biased region" description="Basic residues" evidence="1">
    <location>
        <begin position="1"/>
        <end position="17"/>
    </location>
</feature>
<evidence type="ECO:0000259" key="2">
    <source>
        <dbReference type="Pfam" id="PF10338"/>
    </source>
</evidence>
<dbReference type="AlphaFoldDB" id="I4YAX4"/>
<feature type="compositionally biased region" description="Basic and acidic residues" evidence="1">
    <location>
        <begin position="18"/>
        <end position="32"/>
    </location>
</feature>
<gene>
    <name evidence="3" type="ORF">WALSEDRAFT_69270</name>
</gene>
<dbReference type="Proteomes" id="UP000005242">
    <property type="component" value="Unassembled WGS sequence"/>
</dbReference>
<dbReference type="EMBL" id="JH668234">
    <property type="protein sequence ID" value="EIM21116.1"/>
    <property type="molecule type" value="Genomic_DNA"/>
</dbReference>
<evidence type="ECO:0000256" key="1">
    <source>
        <dbReference type="SAM" id="MobiDB-lite"/>
    </source>
</evidence>
<feature type="compositionally biased region" description="Basic and acidic residues" evidence="1">
    <location>
        <begin position="48"/>
        <end position="79"/>
    </location>
</feature>
<reference evidence="3 4" key="1">
    <citation type="journal article" date="2012" name="Fungal Genet. Biol.">
        <title>The genome of the xerotolerant mold Wallemia sebi reveals adaptations to osmotic stress and suggests cryptic sexual reproduction.</title>
        <authorList>
            <person name="Padamsee M."/>
            <person name="Kumar T.K.A."/>
            <person name="Riley R."/>
            <person name="Binder M."/>
            <person name="Boyd A."/>
            <person name="Calvo A.M."/>
            <person name="Furukawa K."/>
            <person name="Hesse C."/>
            <person name="Hohmann S."/>
            <person name="James T.Y."/>
            <person name="LaButti K."/>
            <person name="Lapidus A."/>
            <person name="Lindquist E."/>
            <person name="Lucas S."/>
            <person name="Miller K."/>
            <person name="Shantappa S."/>
            <person name="Grigoriev I.V."/>
            <person name="Hibbett D.S."/>
            <person name="McLaughlin D.J."/>
            <person name="Spatafora J.W."/>
            <person name="Aime M.C."/>
        </authorList>
    </citation>
    <scope>NUCLEOTIDE SEQUENCE [LARGE SCALE GENOMIC DNA]</scope>
    <source>
        <strain evidence="4">ATCC MYA-4683 / CBS 633.66</strain>
    </source>
</reference>
<dbReference type="OrthoDB" id="4087970at2759"/>